<gene>
    <name evidence="5" type="ORF">D5400_01920</name>
</gene>
<accession>A0A3Q8XRC5</accession>
<evidence type="ECO:0000256" key="1">
    <source>
        <dbReference type="ARBA" id="ARBA00037217"/>
    </source>
</evidence>
<dbReference type="Gene3D" id="3.50.50.60">
    <property type="entry name" value="FAD/NAD(P)-binding domain"/>
    <property type="match status" value="2"/>
</dbReference>
<comment type="function">
    <text evidence="1">Probable oxidoreductase that may play a role as regulator of mitochondrial function.</text>
</comment>
<dbReference type="KEGG" id="abaw:D5400_01920"/>
<dbReference type="SUPFAM" id="SSF51905">
    <property type="entry name" value="FAD/NAD(P)-binding domain"/>
    <property type="match status" value="1"/>
</dbReference>
<dbReference type="PANTHER" id="PTHR10668">
    <property type="entry name" value="PHYTOENE DEHYDROGENASE"/>
    <property type="match status" value="1"/>
</dbReference>
<evidence type="ECO:0000259" key="4">
    <source>
        <dbReference type="Pfam" id="PF01593"/>
    </source>
</evidence>
<sequence length="522" mass="55744">MTDADALIIGAGHNGLACAAHLAAKGWKVAVFETADRPGGAVKTQELTAPGFKHDIAAMNLSLFAGSAFHRAYGSELAEHGLAFAPVSRPFASIFHDGSWLGVSTDMDETLGWIQARSLKDAETWKTLVAGFPKRADSLFSLLGSPMKKRAIARNFLAAFRREGVGGGCELLRFLLMSPRAWLDETFESAEMRTMLAAWGMHLDFAPDVAGGALFPYLEGMANQSFGMVIGKGGAETMITALTRMIEKRGSQVHCNARVERIETSGGKATGVVLADGRRFAARRAVIGSVAPKALAHLLPEGSGDRSFDAKMAAFRHAPGTMMLHLALDGLPDWSDAELQRFAYVHVAPDMDMMARAYADATAGLLPREPVLVVGQPTTVDPSRAPDGKHVLWVQVRMVPAIIEGDAAGEIEARDWDSVREIYAERVLDILERYAPGLRGKIIGKTAVSPLDLERGNANLVGGDQICGSHHLAQNFLFRPAPGFADWHTPVGNLHLVGAATWPGAGVGAGSGYMLACQLAGQ</sequence>
<evidence type="ECO:0000313" key="5">
    <source>
        <dbReference type="EMBL" id="AZN73514.1"/>
    </source>
</evidence>
<dbReference type="RefSeq" id="WP_126007138.1">
    <property type="nucleotide sequence ID" value="NZ_CP032509.1"/>
</dbReference>
<comment type="subunit">
    <text evidence="2">Interacts with COX5B; this interaction may contribute to localize PYROXD2 to the inner face of the inner mitochondrial membrane.</text>
</comment>
<organism evidence="5 6">
    <name type="scientific">Georhizobium profundi</name>
    <dbReference type="NCBI Taxonomy" id="2341112"/>
    <lineage>
        <taxon>Bacteria</taxon>
        <taxon>Pseudomonadati</taxon>
        <taxon>Pseudomonadota</taxon>
        <taxon>Alphaproteobacteria</taxon>
        <taxon>Hyphomicrobiales</taxon>
        <taxon>Rhizobiaceae</taxon>
        <taxon>Georhizobium</taxon>
    </lineage>
</organism>
<dbReference type="AlphaFoldDB" id="A0A3Q8XRC5"/>
<dbReference type="InterPro" id="IPR002937">
    <property type="entry name" value="Amino_oxidase"/>
</dbReference>
<dbReference type="Proteomes" id="UP000268192">
    <property type="component" value="Chromosome"/>
</dbReference>
<dbReference type="InterPro" id="IPR036188">
    <property type="entry name" value="FAD/NAD-bd_sf"/>
</dbReference>
<protein>
    <recommendedName>
        <fullName evidence="3">Pyridine nucleotide-disulfide oxidoreductase domain-containing protein 2</fullName>
    </recommendedName>
</protein>
<feature type="domain" description="Amine oxidase" evidence="4">
    <location>
        <begin position="15"/>
        <end position="436"/>
    </location>
</feature>
<proteinExistence type="predicted"/>
<dbReference type="PANTHER" id="PTHR10668:SF105">
    <property type="entry name" value="DEHYDROGENASE-RELATED"/>
    <property type="match status" value="1"/>
</dbReference>
<evidence type="ECO:0000313" key="6">
    <source>
        <dbReference type="Proteomes" id="UP000268192"/>
    </source>
</evidence>
<dbReference type="EMBL" id="CP032509">
    <property type="protein sequence ID" value="AZN73514.1"/>
    <property type="molecule type" value="Genomic_DNA"/>
</dbReference>
<reference evidence="5 6" key="1">
    <citation type="submission" date="2018-09" db="EMBL/GenBank/DDBJ databases">
        <title>Marinorhizobium profundi gen. nov., sp. nov., isolated from a deep-sea sediment sample from the New Britain Trench and proposal of Marinorhizobiaceae fam. nov. in the order Rhizobiales of the class Alphaproteobacteria.</title>
        <authorList>
            <person name="Cao J."/>
        </authorList>
    </citation>
    <scope>NUCLEOTIDE SEQUENCE [LARGE SCALE GENOMIC DNA]</scope>
    <source>
        <strain evidence="5 6">WS11</strain>
    </source>
</reference>
<name>A0A3Q8XRC5_9HYPH</name>
<dbReference type="GO" id="GO:0016491">
    <property type="term" value="F:oxidoreductase activity"/>
    <property type="evidence" value="ECO:0007669"/>
    <property type="project" value="InterPro"/>
</dbReference>
<evidence type="ECO:0000256" key="3">
    <source>
        <dbReference type="ARBA" id="ARBA00040298"/>
    </source>
</evidence>
<evidence type="ECO:0000256" key="2">
    <source>
        <dbReference type="ARBA" id="ARBA00038825"/>
    </source>
</evidence>
<keyword evidence="6" id="KW-1185">Reference proteome</keyword>
<dbReference type="Pfam" id="PF01593">
    <property type="entry name" value="Amino_oxidase"/>
    <property type="match status" value="1"/>
</dbReference>
<dbReference type="OrthoDB" id="9774675at2"/>